<name>A0AAV4AY95_9GAST</name>
<gene>
    <name evidence="1" type="ORF">PoB_003832800</name>
</gene>
<proteinExistence type="predicted"/>
<dbReference type="PANTHER" id="PTHR31424:SF3">
    <property type="entry name" value="RING-TYPE DOMAIN-CONTAINING PROTEIN"/>
    <property type="match status" value="1"/>
</dbReference>
<evidence type="ECO:0000313" key="1">
    <source>
        <dbReference type="EMBL" id="GFO11823.1"/>
    </source>
</evidence>
<sequence length="352" mass="40869">MIERDHKRFLKYGKGKQVNAKRFHNCKRVPLLQLDTSQVVPPYLHILLGITLRHHNMLEDDSHSIDLMLGQAFSKPDSLFETGKHSPDFDEYVRKNAEKLELEERISYLEGCVAFAELEGQETEEYVRELRECQAEVDSFLIEDFAKGKGPIYMSLESVLEASGIVPQAYHSRSFIGNHCHKYMSENVYTNITKHVVSYTARLTTDQNIIDRAYFLREKFDALNRSFATVHSLISHTHKIDPSMFDTIASQISSYLHIYRQHSHNTITPKLHMLEHHRLPFIKKWGFGLGLLGEQRGEMIHATIAKIERRMVGIRNKGKQIKAIVETYRLQNAPTLKTLTEHKTKKRKKQNK</sequence>
<protein>
    <submittedName>
        <fullName evidence="1">Amine oxidase</fullName>
    </submittedName>
</protein>
<comment type="caution">
    <text evidence="1">The sequence shown here is derived from an EMBL/GenBank/DDBJ whole genome shotgun (WGS) entry which is preliminary data.</text>
</comment>
<keyword evidence="2" id="KW-1185">Reference proteome</keyword>
<reference evidence="1 2" key="1">
    <citation type="journal article" date="2021" name="Elife">
        <title>Chloroplast acquisition without the gene transfer in kleptoplastic sea slugs, Plakobranchus ocellatus.</title>
        <authorList>
            <person name="Maeda T."/>
            <person name="Takahashi S."/>
            <person name="Yoshida T."/>
            <person name="Shimamura S."/>
            <person name="Takaki Y."/>
            <person name="Nagai Y."/>
            <person name="Toyoda A."/>
            <person name="Suzuki Y."/>
            <person name="Arimoto A."/>
            <person name="Ishii H."/>
            <person name="Satoh N."/>
            <person name="Nishiyama T."/>
            <person name="Hasebe M."/>
            <person name="Maruyama T."/>
            <person name="Minagawa J."/>
            <person name="Obokata J."/>
            <person name="Shigenobu S."/>
        </authorList>
    </citation>
    <scope>NUCLEOTIDE SEQUENCE [LARGE SCALE GENOMIC DNA]</scope>
</reference>
<dbReference type="AlphaFoldDB" id="A0AAV4AY95"/>
<dbReference type="PANTHER" id="PTHR31424">
    <property type="entry name" value="PROTEIN CBG23806"/>
    <property type="match status" value="1"/>
</dbReference>
<dbReference type="EMBL" id="BLXT01004363">
    <property type="protein sequence ID" value="GFO11823.1"/>
    <property type="molecule type" value="Genomic_DNA"/>
</dbReference>
<organism evidence="1 2">
    <name type="scientific">Plakobranchus ocellatus</name>
    <dbReference type="NCBI Taxonomy" id="259542"/>
    <lineage>
        <taxon>Eukaryota</taxon>
        <taxon>Metazoa</taxon>
        <taxon>Spiralia</taxon>
        <taxon>Lophotrochozoa</taxon>
        <taxon>Mollusca</taxon>
        <taxon>Gastropoda</taxon>
        <taxon>Heterobranchia</taxon>
        <taxon>Euthyneura</taxon>
        <taxon>Panpulmonata</taxon>
        <taxon>Sacoglossa</taxon>
        <taxon>Placobranchoidea</taxon>
        <taxon>Plakobranchidae</taxon>
        <taxon>Plakobranchus</taxon>
    </lineage>
</organism>
<evidence type="ECO:0000313" key="2">
    <source>
        <dbReference type="Proteomes" id="UP000735302"/>
    </source>
</evidence>
<accession>A0AAV4AY95</accession>
<dbReference type="Proteomes" id="UP000735302">
    <property type="component" value="Unassembled WGS sequence"/>
</dbReference>